<dbReference type="AlphaFoldDB" id="A0A085LM08"/>
<reference evidence="1 2" key="1">
    <citation type="journal article" date="2014" name="Nat. Genet.">
        <title>Genome and transcriptome of the porcine whipworm Trichuris suis.</title>
        <authorList>
            <person name="Jex A.R."/>
            <person name="Nejsum P."/>
            <person name="Schwarz E.M."/>
            <person name="Hu L."/>
            <person name="Young N.D."/>
            <person name="Hall R.S."/>
            <person name="Korhonen P.K."/>
            <person name="Liao S."/>
            <person name="Thamsborg S."/>
            <person name="Xia J."/>
            <person name="Xu P."/>
            <person name="Wang S."/>
            <person name="Scheerlinck J.P."/>
            <person name="Hofmann A."/>
            <person name="Sternberg P.W."/>
            <person name="Wang J."/>
            <person name="Gasser R.B."/>
        </authorList>
    </citation>
    <scope>NUCLEOTIDE SEQUENCE [LARGE SCALE GENOMIC DNA]</scope>
    <source>
        <strain evidence="1">DCEP-RM93M</strain>
    </source>
</reference>
<sequence length="95" mass="10309">MWTGKLLFMKKRIGSRSFPPTALPSVRECAGVGHVDDPAAVAIVHEVTEGSCRPRDSYESASRLELQDATAFTAFHRVHGSSPVPSHPEISHSPD</sequence>
<protein>
    <submittedName>
        <fullName evidence="1">Uncharacterized protein</fullName>
    </submittedName>
</protein>
<keyword evidence="2" id="KW-1185">Reference proteome</keyword>
<dbReference type="Proteomes" id="UP000030764">
    <property type="component" value="Unassembled WGS sequence"/>
</dbReference>
<proteinExistence type="predicted"/>
<name>A0A085LM08_9BILA</name>
<dbReference type="EMBL" id="KL363403">
    <property type="protein sequence ID" value="KFD46004.1"/>
    <property type="molecule type" value="Genomic_DNA"/>
</dbReference>
<organism evidence="1 2">
    <name type="scientific">Trichuris suis</name>
    <name type="common">pig whipworm</name>
    <dbReference type="NCBI Taxonomy" id="68888"/>
    <lineage>
        <taxon>Eukaryota</taxon>
        <taxon>Metazoa</taxon>
        <taxon>Ecdysozoa</taxon>
        <taxon>Nematoda</taxon>
        <taxon>Enoplea</taxon>
        <taxon>Dorylaimia</taxon>
        <taxon>Trichinellida</taxon>
        <taxon>Trichuridae</taxon>
        <taxon>Trichuris</taxon>
    </lineage>
</organism>
<evidence type="ECO:0000313" key="2">
    <source>
        <dbReference type="Proteomes" id="UP000030764"/>
    </source>
</evidence>
<accession>A0A085LM08</accession>
<gene>
    <name evidence="1" type="ORF">M513_13121</name>
</gene>
<evidence type="ECO:0000313" key="1">
    <source>
        <dbReference type="EMBL" id="KFD46004.1"/>
    </source>
</evidence>